<dbReference type="EMBL" id="LGTC01000001">
    <property type="protein sequence ID" value="KNY30008.1"/>
    <property type="molecule type" value="Genomic_DNA"/>
</dbReference>
<proteinExistence type="predicted"/>
<keyword evidence="5 6" id="KW-0413">Isomerase</keyword>
<dbReference type="InterPro" id="IPR000297">
    <property type="entry name" value="PPIase_PpiC"/>
</dbReference>
<comment type="caution">
    <text evidence="9">The sequence shown here is derived from an EMBL/GenBank/DDBJ whole genome shotgun (WGS) entry which is preliminary data.</text>
</comment>
<name>A0A0L6JVZ5_9FIRM</name>
<organism evidence="9 10">
    <name type="scientific">Pseudobacteroides cellulosolvens ATCC 35603 = DSM 2933</name>
    <dbReference type="NCBI Taxonomy" id="398512"/>
    <lineage>
        <taxon>Bacteria</taxon>
        <taxon>Bacillati</taxon>
        <taxon>Bacillota</taxon>
        <taxon>Clostridia</taxon>
        <taxon>Eubacteriales</taxon>
        <taxon>Oscillospiraceae</taxon>
        <taxon>Pseudobacteroides</taxon>
    </lineage>
</organism>
<dbReference type="InterPro" id="IPR046357">
    <property type="entry name" value="PPIase_dom_sf"/>
</dbReference>
<dbReference type="PANTHER" id="PTHR47245">
    <property type="entry name" value="PEPTIDYLPROLYL ISOMERASE"/>
    <property type="match status" value="1"/>
</dbReference>
<dbReference type="PANTHER" id="PTHR47245:SF1">
    <property type="entry name" value="FOLDASE PROTEIN PRSA"/>
    <property type="match status" value="1"/>
</dbReference>
<dbReference type="AlphaFoldDB" id="A0A0L6JVZ5"/>
<dbReference type="STRING" id="398512.Bccel_5285"/>
<comment type="catalytic activity">
    <reaction evidence="1">
        <text>[protein]-peptidylproline (omega=180) = [protein]-peptidylproline (omega=0)</text>
        <dbReference type="Rhea" id="RHEA:16237"/>
        <dbReference type="Rhea" id="RHEA-COMP:10747"/>
        <dbReference type="Rhea" id="RHEA-COMP:10748"/>
        <dbReference type="ChEBI" id="CHEBI:83833"/>
        <dbReference type="ChEBI" id="CHEBI:83834"/>
        <dbReference type="EC" id="5.2.1.8"/>
    </reaction>
</comment>
<feature type="chain" id="PRO_5005566492" description="peptidylprolyl isomerase" evidence="7">
    <location>
        <begin position="20"/>
        <end position="353"/>
    </location>
</feature>
<evidence type="ECO:0000256" key="3">
    <source>
        <dbReference type="ARBA" id="ARBA00022729"/>
    </source>
</evidence>
<evidence type="ECO:0000256" key="5">
    <source>
        <dbReference type="ARBA" id="ARBA00023235"/>
    </source>
</evidence>
<feature type="domain" description="PpiC" evidence="8">
    <location>
        <begin position="201"/>
        <end position="305"/>
    </location>
</feature>
<dbReference type="eggNOG" id="COG0760">
    <property type="taxonomic scope" value="Bacteria"/>
</dbReference>
<sequence precursor="true">MVFKKVILLIMSLSIIAGAVGCSSDKSNSTTTPDTSEIAATIGSERVTKDEFIFYLKNAKRDMEKLTGIYGKEESVIKNFWKTKVAGNDPVAVAKEKSLTSIQELKILLAQAKSQNLQLDQQSLDKIKAHMDGIVKENGQGDQKKAEKYTQNTYGVSFSQYEAIYKEYVLAYEIFVDKFKKDLNVSDKDINDYYNKHKETYDRVVSKHILIKTTDKEDKELPKEQLDQKKKLAEEILGKAKSGTDFDSLVKQYSEDTGSKDKGGEVIAAKGIATKEYDEWIFSAKDGDIGLVKTKFGYHVIKYIKRLSLDDVRSEIKTDIETEKYDQQKDIWLKDSAYAVKPNHKLIDSISVL</sequence>
<protein>
    <recommendedName>
        <fullName evidence="2">peptidylprolyl isomerase</fullName>
        <ecNumber evidence="2">5.2.1.8</ecNumber>
    </recommendedName>
</protein>
<dbReference type="Proteomes" id="UP000036923">
    <property type="component" value="Unassembled WGS sequence"/>
</dbReference>
<dbReference type="SUPFAM" id="SSF54534">
    <property type="entry name" value="FKBP-like"/>
    <property type="match status" value="1"/>
</dbReference>
<feature type="signal peptide" evidence="7">
    <location>
        <begin position="1"/>
        <end position="19"/>
    </location>
</feature>
<keyword evidence="10" id="KW-1185">Reference proteome</keyword>
<evidence type="ECO:0000313" key="9">
    <source>
        <dbReference type="EMBL" id="KNY30008.1"/>
    </source>
</evidence>
<dbReference type="PROSITE" id="PS50198">
    <property type="entry name" value="PPIC_PPIASE_2"/>
    <property type="match status" value="1"/>
</dbReference>
<keyword evidence="3 7" id="KW-0732">Signal</keyword>
<evidence type="ECO:0000259" key="8">
    <source>
        <dbReference type="PROSITE" id="PS50198"/>
    </source>
</evidence>
<dbReference type="EC" id="5.2.1.8" evidence="2"/>
<dbReference type="InterPro" id="IPR050245">
    <property type="entry name" value="PrsA_foldase"/>
</dbReference>
<evidence type="ECO:0000256" key="1">
    <source>
        <dbReference type="ARBA" id="ARBA00000971"/>
    </source>
</evidence>
<dbReference type="GO" id="GO:0003755">
    <property type="term" value="F:peptidyl-prolyl cis-trans isomerase activity"/>
    <property type="evidence" value="ECO:0007669"/>
    <property type="project" value="UniProtKB-KW"/>
</dbReference>
<accession>A0A0L6JVZ5</accession>
<reference evidence="10" key="1">
    <citation type="submission" date="2015-07" db="EMBL/GenBank/DDBJ databases">
        <title>Near-Complete Genome Sequence of the Cellulolytic Bacterium Bacteroides (Pseudobacteroides) cellulosolvens ATCC 35603.</title>
        <authorList>
            <person name="Dassa B."/>
            <person name="Utturkar S.M."/>
            <person name="Klingeman D.M."/>
            <person name="Hurt R.A."/>
            <person name="Keller M."/>
            <person name="Xu J."/>
            <person name="Reddy Y.H.K."/>
            <person name="Borovok I."/>
            <person name="Grinberg I.R."/>
            <person name="Lamed R."/>
            <person name="Zhivin O."/>
            <person name="Bayer E.A."/>
            <person name="Brown S.D."/>
        </authorList>
    </citation>
    <scope>NUCLEOTIDE SEQUENCE [LARGE SCALE GENOMIC DNA]</scope>
    <source>
        <strain evidence="10">DSM 2933</strain>
    </source>
</reference>
<keyword evidence="4 6" id="KW-0697">Rotamase</keyword>
<dbReference type="PROSITE" id="PS51257">
    <property type="entry name" value="PROKAR_LIPOPROTEIN"/>
    <property type="match status" value="1"/>
</dbReference>
<dbReference type="SUPFAM" id="SSF109998">
    <property type="entry name" value="Triger factor/SurA peptide-binding domain-like"/>
    <property type="match status" value="1"/>
</dbReference>
<dbReference type="InterPro" id="IPR027304">
    <property type="entry name" value="Trigger_fact/SurA_dom_sf"/>
</dbReference>
<evidence type="ECO:0000313" key="10">
    <source>
        <dbReference type="Proteomes" id="UP000036923"/>
    </source>
</evidence>
<evidence type="ECO:0000256" key="6">
    <source>
        <dbReference type="PROSITE-ProRule" id="PRU00278"/>
    </source>
</evidence>
<dbReference type="Pfam" id="PF13616">
    <property type="entry name" value="Rotamase_3"/>
    <property type="match status" value="1"/>
</dbReference>
<evidence type="ECO:0000256" key="7">
    <source>
        <dbReference type="SAM" id="SignalP"/>
    </source>
</evidence>
<evidence type="ECO:0000256" key="4">
    <source>
        <dbReference type="ARBA" id="ARBA00023110"/>
    </source>
</evidence>
<evidence type="ECO:0000256" key="2">
    <source>
        <dbReference type="ARBA" id="ARBA00013194"/>
    </source>
</evidence>
<gene>
    <name evidence="9" type="ORF">Bccel_5285</name>
</gene>
<dbReference type="OrthoDB" id="14196at2"/>
<dbReference type="Gene3D" id="3.10.50.40">
    <property type="match status" value="1"/>
</dbReference>
<dbReference type="RefSeq" id="WP_036945021.1">
    <property type="nucleotide sequence ID" value="NZ_LGTC01000001.1"/>
</dbReference>